<organism evidence="2 3">
    <name type="scientific">Mycena rosella</name>
    <name type="common">Pink bonnet</name>
    <name type="synonym">Agaricus rosellus</name>
    <dbReference type="NCBI Taxonomy" id="1033263"/>
    <lineage>
        <taxon>Eukaryota</taxon>
        <taxon>Fungi</taxon>
        <taxon>Dikarya</taxon>
        <taxon>Basidiomycota</taxon>
        <taxon>Agaricomycotina</taxon>
        <taxon>Agaricomycetes</taxon>
        <taxon>Agaricomycetidae</taxon>
        <taxon>Agaricales</taxon>
        <taxon>Marasmiineae</taxon>
        <taxon>Mycenaceae</taxon>
        <taxon>Mycena</taxon>
    </lineage>
</organism>
<dbReference type="Proteomes" id="UP001221757">
    <property type="component" value="Unassembled WGS sequence"/>
</dbReference>
<reference evidence="2" key="1">
    <citation type="submission" date="2023-03" db="EMBL/GenBank/DDBJ databases">
        <title>Massive genome expansion in bonnet fungi (Mycena s.s.) driven by repeated elements and novel gene families across ecological guilds.</title>
        <authorList>
            <consortium name="Lawrence Berkeley National Laboratory"/>
            <person name="Harder C.B."/>
            <person name="Miyauchi S."/>
            <person name="Viragh M."/>
            <person name="Kuo A."/>
            <person name="Thoen E."/>
            <person name="Andreopoulos B."/>
            <person name="Lu D."/>
            <person name="Skrede I."/>
            <person name="Drula E."/>
            <person name="Henrissat B."/>
            <person name="Morin E."/>
            <person name="Kohler A."/>
            <person name="Barry K."/>
            <person name="LaButti K."/>
            <person name="Morin E."/>
            <person name="Salamov A."/>
            <person name="Lipzen A."/>
            <person name="Mereny Z."/>
            <person name="Hegedus B."/>
            <person name="Baldrian P."/>
            <person name="Stursova M."/>
            <person name="Weitz H."/>
            <person name="Taylor A."/>
            <person name="Grigoriev I.V."/>
            <person name="Nagy L.G."/>
            <person name="Martin F."/>
            <person name="Kauserud H."/>
        </authorList>
    </citation>
    <scope>NUCLEOTIDE SEQUENCE</scope>
    <source>
        <strain evidence="2">CBHHK067</strain>
    </source>
</reference>
<protein>
    <submittedName>
        <fullName evidence="2">Uncharacterized protein</fullName>
    </submittedName>
</protein>
<gene>
    <name evidence="2" type="ORF">B0H17DRAFT_1072717</name>
</gene>
<dbReference type="AlphaFoldDB" id="A0AAD7D9R7"/>
<sequence length="64" mass="7537">MHCDRLQWRSTLRLRYLSAPTRPRTVYRRTEVTHSRRSSGGYALRRNQDPSLSARRLQLPLGNA</sequence>
<feature type="region of interest" description="Disordered" evidence="1">
    <location>
        <begin position="28"/>
        <end position="64"/>
    </location>
</feature>
<keyword evidence="3" id="KW-1185">Reference proteome</keyword>
<feature type="non-terminal residue" evidence="2">
    <location>
        <position position="64"/>
    </location>
</feature>
<evidence type="ECO:0000313" key="3">
    <source>
        <dbReference type="Proteomes" id="UP001221757"/>
    </source>
</evidence>
<evidence type="ECO:0000313" key="2">
    <source>
        <dbReference type="EMBL" id="KAJ7686115.1"/>
    </source>
</evidence>
<proteinExistence type="predicted"/>
<dbReference type="EMBL" id="JARKIE010000099">
    <property type="protein sequence ID" value="KAJ7686115.1"/>
    <property type="molecule type" value="Genomic_DNA"/>
</dbReference>
<comment type="caution">
    <text evidence="2">The sequence shown here is derived from an EMBL/GenBank/DDBJ whole genome shotgun (WGS) entry which is preliminary data.</text>
</comment>
<name>A0AAD7D9R7_MYCRO</name>
<accession>A0AAD7D9R7</accession>
<evidence type="ECO:0000256" key="1">
    <source>
        <dbReference type="SAM" id="MobiDB-lite"/>
    </source>
</evidence>